<dbReference type="PIRSF" id="PIRSF015578">
    <property type="entry name" value="Myoinos-ppht_syn"/>
    <property type="match status" value="1"/>
</dbReference>
<dbReference type="SUPFAM" id="SSF51735">
    <property type="entry name" value="NAD(P)-binding Rossmann-fold domains"/>
    <property type="match status" value="1"/>
</dbReference>
<dbReference type="SUPFAM" id="SSF55347">
    <property type="entry name" value="Glyceraldehyde-3-phosphate dehydrogenase-like, C-terminal domain"/>
    <property type="match status" value="1"/>
</dbReference>
<dbReference type="EMBL" id="JBBJUP010000019">
    <property type="protein sequence ID" value="MEJ8281435.1"/>
    <property type="molecule type" value="Genomic_DNA"/>
</dbReference>
<keyword evidence="4" id="KW-1185">Reference proteome</keyword>
<evidence type="ECO:0000259" key="2">
    <source>
        <dbReference type="Pfam" id="PF01658"/>
    </source>
</evidence>
<sequence>MSQVRVAVVGVGNCAASLVQGVHYYADADPSTQVPGLMHVDFGGYHVRDVTFVAAFDVDAKKVGQDLADAISASENNTVKIADVPPLGVTVQRGPTLDGLGRFYRETITEADGEPVDVAQVLRETGADVLVSYLPVGSEEADRHYAQAALDAGVAFVNALPVFIASDPEWAEKFRAAGVPIVGDDIKSQVGATITHRVLAKLFEDRGVQLDRTMQLNVGGNMDFLNMKELERLESKKVSKTQAVTSQVDRDMGRGNVHIGPSDYVSWLDDRKWAYVRLEGRAFGDVPLNLEYKLEVWDSPNSAGIIIDAVRAAKLAKDRGIGGPILSASSYFMKSPPEQYRDSEARDKVEAFIRGEIDS</sequence>
<name>A0ABU8TDD2_9PSEU</name>
<dbReference type="Gene3D" id="3.30.360.10">
    <property type="entry name" value="Dihydrodipicolinate Reductase, domain 2"/>
    <property type="match status" value="1"/>
</dbReference>
<accession>A0ABU8TDD2</accession>
<feature type="domain" description="Myo-inositol-1-phosphate synthase GAPDH-like" evidence="2">
    <location>
        <begin position="191"/>
        <end position="299"/>
    </location>
</feature>
<comment type="similarity">
    <text evidence="1">Belongs to the myo-inositol 1-phosphate synthase family.</text>
</comment>
<dbReference type="InterPro" id="IPR036291">
    <property type="entry name" value="NAD(P)-bd_dom_sf"/>
</dbReference>
<keyword evidence="3" id="KW-0413">Isomerase</keyword>
<dbReference type="RefSeq" id="WP_340293731.1">
    <property type="nucleotide sequence ID" value="NZ_JBBJUP010000019.1"/>
</dbReference>
<dbReference type="Gene3D" id="3.40.50.720">
    <property type="entry name" value="NAD(P)-binding Rossmann-like Domain"/>
    <property type="match status" value="1"/>
</dbReference>
<proteinExistence type="inferred from homology"/>
<dbReference type="PANTHER" id="PTHR43125">
    <property type="entry name" value="INOSITOL-3-PHOSPHATE SYNTHASE"/>
    <property type="match status" value="1"/>
</dbReference>
<dbReference type="InterPro" id="IPR013021">
    <property type="entry name" value="Myo-inos-1-P_Synthase_GAPDH"/>
</dbReference>
<dbReference type="EC" id="5.5.1.4" evidence="3"/>
<dbReference type="InterPro" id="IPR002587">
    <property type="entry name" value="Myo-inos-1-P_Synthase"/>
</dbReference>
<dbReference type="GO" id="GO:0004512">
    <property type="term" value="F:inositol-3-phosphate synthase activity"/>
    <property type="evidence" value="ECO:0007669"/>
    <property type="project" value="UniProtKB-EC"/>
</dbReference>
<dbReference type="PANTHER" id="PTHR43125:SF1">
    <property type="entry name" value="INOSITOL-3-PHOSPHATE SYNTHASE"/>
    <property type="match status" value="1"/>
</dbReference>
<organism evidence="3 4">
    <name type="scientific">Pseudonocardia spirodelae</name>
    <dbReference type="NCBI Taxonomy" id="3133431"/>
    <lineage>
        <taxon>Bacteria</taxon>
        <taxon>Bacillati</taxon>
        <taxon>Actinomycetota</taxon>
        <taxon>Actinomycetes</taxon>
        <taxon>Pseudonocardiales</taxon>
        <taxon>Pseudonocardiaceae</taxon>
        <taxon>Pseudonocardia</taxon>
    </lineage>
</organism>
<evidence type="ECO:0000313" key="4">
    <source>
        <dbReference type="Proteomes" id="UP001364211"/>
    </source>
</evidence>
<dbReference type="InterPro" id="IPR052199">
    <property type="entry name" value="MIPS"/>
</dbReference>
<dbReference type="Pfam" id="PF01658">
    <property type="entry name" value="Inos-1-P_synth"/>
    <property type="match status" value="1"/>
</dbReference>
<dbReference type="Proteomes" id="UP001364211">
    <property type="component" value="Unassembled WGS sequence"/>
</dbReference>
<dbReference type="NCBIfam" id="TIGR03450">
    <property type="entry name" value="mycothiol_INO1"/>
    <property type="match status" value="1"/>
</dbReference>
<gene>
    <name evidence="3" type="ORF">WJX68_21050</name>
</gene>
<evidence type="ECO:0000256" key="1">
    <source>
        <dbReference type="ARBA" id="ARBA00010813"/>
    </source>
</evidence>
<reference evidence="3 4" key="1">
    <citation type="submission" date="2024-03" db="EMBL/GenBank/DDBJ databases">
        <title>Draft genome sequence of Pseudonocardia sp. DW16-2.</title>
        <authorList>
            <person name="Duangmal K."/>
        </authorList>
    </citation>
    <scope>NUCLEOTIDE SEQUENCE [LARGE SCALE GENOMIC DNA]</scope>
    <source>
        <strain evidence="3 4">DW16-2</strain>
    </source>
</reference>
<dbReference type="InterPro" id="IPR017815">
    <property type="entry name" value="Myo-inos-1-P_Synthase_actino"/>
</dbReference>
<comment type="caution">
    <text evidence="3">The sequence shown here is derived from an EMBL/GenBank/DDBJ whole genome shotgun (WGS) entry which is preliminary data.</text>
</comment>
<evidence type="ECO:0000313" key="3">
    <source>
        <dbReference type="EMBL" id="MEJ8281435.1"/>
    </source>
</evidence>
<protein>
    <submittedName>
        <fullName evidence="3">Inositol-3-phosphate synthase</fullName>
        <ecNumber evidence="3">5.5.1.4</ecNumber>
    </submittedName>
</protein>